<dbReference type="GO" id="GO:0042602">
    <property type="term" value="F:riboflavin reductase (NADPH) activity"/>
    <property type="evidence" value="ECO:0007669"/>
    <property type="project" value="TreeGrafter"/>
</dbReference>
<dbReference type="Proteomes" id="UP000430120">
    <property type="component" value="Unassembled WGS sequence"/>
</dbReference>
<dbReference type="Gene3D" id="2.30.110.10">
    <property type="entry name" value="Electron Transport, Fmn-binding Protein, Chain A"/>
    <property type="match status" value="1"/>
</dbReference>
<dbReference type="AlphaFoldDB" id="A0A643F8B8"/>
<dbReference type="Pfam" id="PF01613">
    <property type="entry name" value="Flavin_Reduct"/>
    <property type="match status" value="1"/>
</dbReference>
<dbReference type="EMBL" id="VZPB01000051">
    <property type="protein sequence ID" value="KAB0577077.1"/>
    <property type="molecule type" value="Genomic_DNA"/>
</dbReference>
<feature type="domain" description="Flavin reductase like" evidence="2">
    <location>
        <begin position="12"/>
        <end position="155"/>
    </location>
</feature>
<dbReference type="RefSeq" id="WP_151125306.1">
    <property type="nucleotide sequence ID" value="NZ_CP088081.1"/>
</dbReference>
<gene>
    <name evidence="3" type="ORF">F7Q92_17100</name>
</gene>
<sequence>MSLDVKQLRGALGRFATGITVVTCRDAAGQRVGLTVNSFNALSLDPPLILWSLRNASPSVAAFEQARHFAVNVLGQAQMPVSQSFASPVRDRFAVGDWAEGEGGVPVLRDALACFECALESVQPMGDHRLFIGRVLAARQAEGEPLIYHAGCYRALGDVL</sequence>
<proteinExistence type="predicted"/>
<keyword evidence="1" id="KW-0560">Oxidoreductase</keyword>
<dbReference type="GO" id="GO:0010181">
    <property type="term" value="F:FMN binding"/>
    <property type="evidence" value="ECO:0007669"/>
    <property type="project" value="InterPro"/>
</dbReference>
<evidence type="ECO:0000313" key="3">
    <source>
        <dbReference type="EMBL" id="KAB0577077.1"/>
    </source>
</evidence>
<name>A0A643F8B8_IDEDE</name>
<evidence type="ECO:0000259" key="2">
    <source>
        <dbReference type="SMART" id="SM00903"/>
    </source>
</evidence>
<dbReference type="InterPro" id="IPR002563">
    <property type="entry name" value="Flavin_Rdtase-like_dom"/>
</dbReference>
<keyword evidence="4" id="KW-1185">Reference proteome</keyword>
<accession>A0A643F8B8</accession>
<dbReference type="InterPro" id="IPR050268">
    <property type="entry name" value="NADH-dep_flavin_reductase"/>
</dbReference>
<dbReference type="SMART" id="SM00903">
    <property type="entry name" value="Flavin_Reduct"/>
    <property type="match status" value="1"/>
</dbReference>
<organism evidence="3 4">
    <name type="scientific">Ideonella dechloratans</name>
    <dbReference type="NCBI Taxonomy" id="36863"/>
    <lineage>
        <taxon>Bacteria</taxon>
        <taxon>Pseudomonadati</taxon>
        <taxon>Pseudomonadota</taxon>
        <taxon>Betaproteobacteria</taxon>
        <taxon>Burkholderiales</taxon>
        <taxon>Sphaerotilaceae</taxon>
        <taxon>Ideonella</taxon>
    </lineage>
</organism>
<comment type="caution">
    <text evidence="3">The sequence shown here is derived from an EMBL/GenBank/DDBJ whole genome shotgun (WGS) entry which is preliminary data.</text>
</comment>
<dbReference type="InterPro" id="IPR012349">
    <property type="entry name" value="Split_barrel_FMN-bd"/>
</dbReference>
<dbReference type="PANTHER" id="PTHR30466:SF1">
    <property type="entry name" value="FMN REDUCTASE (NADH) RUTF"/>
    <property type="match status" value="1"/>
</dbReference>
<dbReference type="GO" id="GO:0006208">
    <property type="term" value="P:pyrimidine nucleobase catabolic process"/>
    <property type="evidence" value="ECO:0007669"/>
    <property type="project" value="TreeGrafter"/>
</dbReference>
<reference evidence="3 4" key="1">
    <citation type="submission" date="2019-09" db="EMBL/GenBank/DDBJ databases">
        <title>Draft genome sequences of 48 bacterial type strains from the CCUG.</title>
        <authorList>
            <person name="Tunovic T."/>
            <person name="Pineiro-Iglesias B."/>
            <person name="Unosson C."/>
            <person name="Inganas E."/>
            <person name="Ohlen M."/>
            <person name="Cardew S."/>
            <person name="Jensie-Markopoulos S."/>
            <person name="Salva-Serra F."/>
            <person name="Jaen-Luchoro D."/>
            <person name="Karlsson R."/>
            <person name="Svensson-Stadler L."/>
            <person name="Chun J."/>
            <person name="Moore E."/>
        </authorList>
    </citation>
    <scope>NUCLEOTIDE SEQUENCE [LARGE SCALE GENOMIC DNA]</scope>
    <source>
        <strain evidence="3 4">CCUG 30977</strain>
    </source>
</reference>
<dbReference type="OrthoDB" id="9792858at2"/>
<dbReference type="PANTHER" id="PTHR30466">
    <property type="entry name" value="FLAVIN REDUCTASE"/>
    <property type="match status" value="1"/>
</dbReference>
<evidence type="ECO:0000256" key="1">
    <source>
        <dbReference type="ARBA" id="ARBA00023002"/>
    </source>
</evidence>
<dbReference type="SUPFAM" id="SSF50475">
    <property type="entry name" value="FMN-binding split barrel"/>
    <property type="match status" value="1"/>
</dbReference>
<evidence type="ECO:0000313" key="4">
    <source>
        <dbReference type="Proteomes" id="UP000430120"/>
    </source>
</evidence>
<protein>
    <submittedName>
        <fullName evidence="3">Flavin reductase family protein</fullName>
    </submittedName>
</protein>